<proteinExistence type="predicted"/>
<dbReference type="Proteomes" id="UP001187531">
    <property type="component" value="Unassembled WGS sequence"/>
</dbReference>
<evidence type="ECO:0000313" key="2">
    <source>
        <dbReference type="Proteomes" id="UP001187531"/>
    </source>
</evidence>
<evidence type="ECO:0000313" key="1">
    <source>
        <dbReference type="EMBL" id="KAK2712356.1"/>
    </source>
</evidence>
<keyword evidence="2" id="KW-1185">Reference proteome</keyword>
<protein>
    <submittedName>
        <fullName evidence="1">Uncharacterized protein</fullName>
    </submittedName>
</protein>
<dbReference type="EMBL" id="JAVRJZ010000015">
    <property type="protein sequence ID" value="KAK2712356.1"/>
    <property type="molecule type" value="Genomic_DNA"/>
</dbReference>
<sequence>MNAAQPSISASMKKQVFAAVVKFSLIYIVEVPTVSLDVNISCLTLNIEGGLVQRSAVLDELVSKHGAICLLEHILSQLSLSLLDTRDKLTCCVSPAEQNKVDGRPLGGLVTDVNSILRSLLVESCDYSLAVKIDNTFIYNVSLPSDYHNDASERFLFLTLKSYIQAFKALFLVIL</sequence>
<accession>A0AA88HR58</accession>
<organism evidence="1 2">
    <name type="scientific">Artemia franciscana</name>
    <name type="common">Brine shrimp</name>
    <name type="synonym">Artemia sanfranciscana</name>
    <dbReference type="NCBI Taxonomy" id="6661"/>
    <lineage>
        <taxon>Eukaryota</taxon>
        <taxon>Metazoa</taxon>
        <taxon>Ecdysozoa</taxon>
        <taxon>Arthropoda</taxon>
        <taxon>Crustacea</taxon>
        <taxon>Branchiopoda</taxon>
        <taxon>Anostraca</taxon>
        <taxon>Artemiidae</taxon>
        <taxon>Artemia</taxon>
    </lineage>
</organism>
<dbReference type="AlphaFoldDB" id="A0AA88HR58"/>
<name>A0AA88HR58_ARTSF</name>
<reference evidence="1" key="1">
    <citation type="submission" date="2023-07" db="EMBL/GenBank/DDBJ databases">
        <title>Chromosome-level genome assembly of Artemia franciscana.</title>
        <authorList>
            <person name="Jo E."/>
        </authorList>
    </citation>
    <scope>NUCLEOTIDE SEQUENCE</scope>
    <source>
        <tissue evidence="1">Whole body</tissue>
    </source>
</reference>
<gene>
    <name evidence="1" type="ORF">QYM36_011146</name>
</gene>
<comment type="caution">
    <text evidence="1">The sequence shown here is derived from an EMBL/GenBank/DDBJ whole genome shotgun (WGS) entry which is preliminary data.</text>
</comment>